<keyword evidence="4 12" id="KW-0674">Reaction center</keyword>
<evidence type="ECO:0000256" key="8">
    <source>
        <dbReference type="ARBA" id="ARBA00023078"/>
    </source>
</evidence>
<keyword evidence="7 12" id="KW-1133">Transmembrane helix</keyword>
<evidence type="ECO:0000256" key="1">
    <source>
        <dbReference type="ARBA" id="ARBA00004141"/>
    </source>
</evidence>
<comment type="function">
    <text evidence="13">Controls the interaction of photosystem II (PSII) cores with the light-harvesting antenna, regulates electron flow through the 2 photosystem reaction centers. PSII is a light-driven water plastoquinone oxidoreductase, using light energy to abstract electrons from H(2)O, generating a proton gradient subsequently used for ATP formation.</text>
</comment>
<gene>
    <name evidence="12 15" type="primary">psbZ</name>
</gene>
<geneLocation type="chloroplast" evidence="15"/>
<comment type="subunit">
    <text evidence="11 12">PSII is composed of 1 copy each of membrane proteins PsbA, PsbB, PsbC, PsbD, PsbE, PsbF, PsbH, PsbI, PsbJ, PsbK, PsbL, PsbM, PsbT, PsbY, PsbZ, Psb30/Ycf12, at least 3 peripheral proteins of the oxygen-evolving complex and a large number of cofactors. It forms dimeric complexes.</text>
</comment>
<dbReference type="GO" id="GO:0009539">
    <property type="term" value="C:photosystem II reaction center"/>
    <property type="evidence" value="ECO:0007669"/>
    <property type="project" value="InterPro"/>
</dbReference>
<name>A0A0D6E1G4_TYDEX</name>
<evidence type="ECO:0000256" key="4">
    <source>
        <dbReference type="ARBA" id="ARBA00022469"/>
    </source>
</evidence>
<evidence type="ECO:0000313" key="15">
    <source>
        <dbReference type="EMBL" id="CEO91056.1"/>
    </source>
</evidence>
<dbReference type="SUPFAM" id="SSF161055">
    <property type="entry name" value="PsbZ-like"/>
    <property type="match status" value="1"/>
</dbReference>
<evidence type="ECO:0000256" key="7">
    <source>
        <dbReference type="ARBA" id="ARBA00022989"/>
    </source>
</evidence>
<evidence type="ECO:0000256" key="3">
    <source>
        <dbReference type="ARBA" id="ARBA00021665"/>
    </source>
</evidence>
<sequence length="64" mass="7216">MNLLFQFAVFSFIAFSFLLVIGVPVAFAGSSSFSWNENKNTFFTGIALWFIFVFFVGILNSFVV</sequence>
<keyword evidence="15" id="KW-0150">Chloroplast</keyword>
<comment type="similarity">
    <text evidence="2 12 13">Belongs to the PsbZ family.</text>
</comment>
<dbReference type="RefSeq" id="YP_009130526.1">
    <property type="nucleotide sequence ID" value="NC_026796.1"/>
</dbReference>
<keyword evidence="15" id="KW-0934">Plastid</keyword>
<dbReference type="GO" id="GO:0009535">
    <property type="term" value="C:chloroplast thylakoid membrane"/>
    <property type="evidence" value="ECO:0007669"/>
    <property type="project" value="UniProtKB-SubCell"/>
</dbReference>
<keyword evidence="10 12" id="KW-0604">Photosystem II</keyword>
<keyword evidence="5 12" id="KW-0602">Photosynthesis</keyword>
<evidence type="ECO:0000256" key="2">
    <source>
        <dbReference type="ARBA" id="ARBA00008367"/>
    </source>
</evidence>
<evidence type="ECO:0000256" key="6">
    <source>
        <dbReference type="ARBA" id="ARBA00022692"/>
    </source>
</evidence>
<dbReference type="AlphaFoldDB" id="A0A0D6E1G4"/>
<evidence type="ECO:0000256" key="10">
    <source>
        <dbReference type="ARBA" id="ARBA00023276"/>
    </source>
</evidence>
<evidence type="ECO:0000256" key="9">
    <source>
        <dbReference type="ARBA" id="ARBA00023136"/>
    </source>
</evidence>
<dbReference type="GO" id="GO:0015979">
    <property type="term" value="P:photosynthesis"/>
    <property type="evidence" value="ECO:0007669"/>
    <property type="project" value="UniProtKB-UniRule"/>
</dbReference>
<evidence type="ECO:0000256" key="12">
    <source>
        <dbReference type="HAMAP-Rule" id="MF_00644"/>
    </source>
</evidence>
<dbReference type="InterPro" id="IPR036512">
    <property type="entry name" value="PSII_PsbZ_sf"/>
</dbReference>
<evidence type="ECO:0000256" key="13">
    <source>
        <dbReference type="RuleBase" id="RU003472"/>
    </source>
</evidence>
<evidence type="ECO:0000256" key="5">
    <source>
        <dbReference type="ARBA" id="ARBA00022531"/>
    </source>
</evidence>
<organism evidence="15">
    <name type="scientific">Tydemania expeditionis</name>
    <name type="common">Green alga</name>
    <dbReference type="NCBI Taxonomy" id="325645"/>
    <lineage>
        <taxon>Eukaryota</taxon>
        <taxon>Viridiplantae</taxon>
        <taxon>Chlorophyta</taxon>
        <taxon>core chlorophytes</taxon>
        <taxon>Ulvophyceae</taxon>
        <taxon>TCBD clade</taxon>
        <taxon>Bryopsidales</taxon>
        <taxon>Halimedineae</taxon>
        <taxon>Halimedaceae</taxon>
        <taxon>Udoteae</taxon>
        <taxon>Tydemania</taxon>
    </lineage>
</organism>
<comment type="subcellular location">
    <subcellularLocation>
        <location evidence="1">Membrane</location>
        <topology evidence="1">Multi-pass membrane protein</topology>
    </subcellularLocation>
    <subcellularLocation>
        <location evidence="12">Plastid</location>
        <location evidence="12">Chloroplast thylakoid membrane</location>
        <topology evidence="12">Multi-pass membrane protein</topology>
    </subcellularLocation>
</comment>
<dbReference type="NCBIfam" id="TIGR03043">
    <property type="entry name" value="PS_II_psbZ"/>
    <property type="match status" value="1"/>
</dbReference>
<dbReference type="GO" id="GO:0042549">
    <property type="term" value="P:photosystem II stabilization"/>
    <property type="evidence" value="ECO:0007669"/>
    <property type="project" value="InterPro"/>
</dbReference>
<comment type="function">
    <text evidence="12">May control the interaction of photosystem II (PSII) cores with the light-harvesting antenna, regulates electron flow through the 2 photosystem reaction centers. PSII is a light-driven water plastoquinone oxidoreductase, using light energy to abstract electrons from H(2)O, generating a proton gradient subsequently used for ATP formation.</text>
</comment>
<keyword evidence="9 12" id="KW-0472">Membrane</keyword>
<accession>A0A0D6E1G4</accession>
<dbReference type="Pfam" id="PF01737">
    <property type="entry name" value="Ycf9"/>
    <property type="match status" value="1"/>
</dbReference>
<keyword evidence="6 12" id="KW-0812">Transmembrane</keyword>
<dbReference type="Gene3D" id="1.10.287.740">
    <property type="entry name" value="Photosystem II PsbZ, reaction centre"/>
    <property type="match status" value="1"/>
</dbReference>
<evidence type="ECO:0000256" key="11">
    <source>
        <dbReference type="ARBA" id="ARBA00038734"/>
    </source>
</evidence>
<dbReference type="GeneID" id="24020525"/>
<dbReference type="EMBL" id="LN810505">
    <property type="protein sequence ID" value="CEO91056.1"/>
    <property type="molecule type" value="Genomic_DNA"/>
</dbReference>
<dbReference type="PANTHER" id="PTHR34971:SF2">
    <property type="entry name" value="PHOTOSYSTEM II REACTION CENTER PROTEIN Z"/>
    <property type="match status" value="1"/>
</dbReference>
<proteinExistence type="inferred from homology"/>
<protein>
    <recommendedName>
        <fullName evidence="3 12">Photosystem II reaction center protein Z</fullName>
        <shortName evidence="12">PSII-Z</shortName>
    </recommendedName>
</protein>
<dbReference type="PANTHER" id="PTHR34971">
    <property type="entry name" value="PHOTOSYSTEM II REACTION CENTER PROTEIN Z"/>
    <property type="match status" value="1"/>
</dbReference>
<evidence type="ECO:0000256" key="14">
    <source>
        <dbReference type="SAM" id="Phobius"/>
    </source>
</evidence>
<dbReference type="HAMAP" id="MF_00644">
    <property type="entry name" value="PSII_PsbZ"/>
    <property type="match status" value="1"/>
</dbReference>
<keyword evidence="8 12" id="KW-0793">Thylakoid</keyword>
<reference evidence="15" key="1">
    <citation type="journal article" date="2015" name="BMC Genomics">
        <title>The chloroplast genomes of Bryopsis plumosa and Tydemania expeditionis (Bryopsidales, Chlorophyta): compact genomes and genes of bacterial origin.</title>
        <authorList>
            <person name="Leliaert F."/>
            <person name="Lopez-Bautista J.M."/>
        </authorList>
    </citation>
    <scope>NUCLEOTIDE SEQUENCE</scope>
    <source>
        <strain evidence="15">FL1151</strain>
    </source>
</reference>
<dbReference type="InterPro" id="IPR002644">
    <property type="entry name" value="PSII_PsbZ"/>
</dbReference>
<feature type="transmembrane region" description="Helical" evidence="14">
    <location>
        <begin position="44"/>
        <end position="63"/>
    </location>
</feature>